<keyword evidence="3" id="KW-1185">Reference proteome</keyword>
<feature type="region of interest" description="Disordered" evidence="1">
    <location>
        <begin position="55"/>
        <end position="74"/>
    </location>
</feature>
<evidence type="ECO:0000313" key="3">
    <source>
        <dbReference type="Proteomes" id="UP001470230"/>
    </source>
</evidence>
<protein>
    <submittedName>
        <fullName evidence="2">Uncharacterized protein</fullName>
    </submittedName>
</protein>
<evidence type="ECO:0000256" key="1">
    <source>
        <dbReference type="SAM" id="MobiDB-lite"/>
    </source>
</evidence>
<reference evidence="2 3" key="1">
    <citation type="submission" date="2024-04" db="EMBL/GenBank/DDBJ databases">
        <title>Tritrichomonas musculus Genome.</title>
        <authorList>
            <person name="Alves-Ferreira E."/>
            <person name="Grigg M."/>
            <person name="Lorenzi H."/>
            <person name="Galac M."/>
        </authorList>
    </citation>
    <scope>NUCLEOTIDE SEQUENCE [LARGE SCALE GENOMIC DNA]</scope>
    <source>
        <strain evidence="2 3">EAF2021</strain>
    </source>
</reference>
<gene>
    <name evidence="2" type="ORF">M9Y10_039628</name>
</gene>
<proteinExistence type="predicted"/>
<name>A0ABR2GQS6_9EUKA</name>
<comment type="caution">
    <text evidence="2">The sequence shown here is derived from an EMBL/GenBank/DDBJ whole genome shotgun (WGS) entry which is preliminary data.</text>
</comment>
<feature type="compositionally biased region" description="Acidic residues" evidence="1">
    <location>
        <begin position="55"/>
        <end position="73"/>
    </location>
</feature>
<accession>A0ABR2GQS6</accession>
<dbReference type="Proteomes" id="UP001470230">
    <property type="component" value="Unassembled WGS sequence"/>
</dbReference>
<dbReference type="EMBL" id="JAPFFF010000066">
    <property type="protein sequence ID" value="KAK8836294.1"/>
    <property type="molecule type" value="Genomic_DNA"/>
</dbReference>
<evidence type="ECO:0000313" key="2">
    <source>
        <dbReference type="EMBL" id="KAK8836294.1"/>
    </source>
</evidence>
<organism evidence="2 3">
    <name type="scientific">Tritrichomonas musculus</name>
    <dbReference type="NCBI Taxonomy" id="1915356"/>
    <lineage>
        <taxon>Eukaryota</taxon>
        <taxon>Metamonada</taxon>
        <taxon>Parabasalia</taxon>
        <taxon>Tritrichomonadida</taxon>
        <taxon>Tritrichomonadidae</taxon>
        <taxon>Tritrichomonas</taxon>
    </lineage>
</organism>
<sequence length="90" mass="10393">MKIIKLQMATETASEIARLRQIIEALKQENLELCKHNELLQEEVSKLADKLEQVDEVADDDSQSDEDDTDDDHIEGSWNLLMRKLIVSRI</sequence>